<feature type="non-terminal residue" evidence="1">
    <location>
        <position position="172"/>
    </location>
</feature>
<dbReference type="InterPro" id="IPR036691">
    <property type="entry name" value="Endo/exonu/phosph_ase_sf"/>
</dbReference>
<evidence type="ECO:0000313" key="1">
    <source>
        <dbReference type="EMBL" id="JAG06463.1"/>
    </source>
</evidence>
<proteinExistence type="predicted"/>
<dbReference type="Gene3D" id="3.60.10.10">
    <property type="entry name" value="Endonuclease/exonuclease/phosphatase"/>
    <property type="match status" value="1"/>
</dbReference>
<gene>
    <name evidence="1" type="ORF">CM83_102994</name>
</gene>
<protein>
    <recommendedName>
        <fullName evidence="2">Endonuclease/exonuclease/phosphatase domain-containing protein</fullName>
    </recommendedName>
</protein>
<dbReference type="AlphaFoldDB" id="A0A0A9WIX8"/>
<reference evidence="1" key="1">
    <citation type="journal article" date="2014" name="PLoS ONE">
        <title>Transcriptome-Based Identification of ABC Transporters in the Western Tarnished Plant Bug Lygus hesperus.</title>
        <authorList>
            <person name="Hull J.J."/>
            <person name="Chaney K."/>
            <person name="Geib S.M."/>
            <person name="Fabrick J.A."/>
            <person name="Brent C.S."/>
            <person name="Walsh D."/>
            <person name="Lavine L.C."/>
        </authorList>
    </citation>
    <scope>NUCLEOTIDE SEQUENCE</scope>
</reference>
<sequence length="172" mass="18962">NSFVSSTMVNKSCGVIVYTDKDINIDSCREIDIVGSSTIGLDFKIGSMECSIIGMYRSHVTTAHEFVNDIKDKLSFDSSADITVFTGDINLNLLEVNQNANIAEYYDFLHEEGFTSWINVPTRGHSCLDHMMVRTSRNNFGISKSATSSISITDHSPIAFALKTDDSSIDNV</sequence>
<organism evidence="1">
    <name type="scientific">Lygus hesperus</name>
    <name type="common">Western plant bug</name>
    <dbReference type="NCBI Taxonomy" id="30085"/>
    <lineage>
        <taxon>Eukaryota</taxon>
        <taxon>Metazoa</taxon>
        <taxon>Ecdysozoa</taxon>
        <taxon>Arthropoda</taxon>
        <taxon>Hexapoda</taxon>
        <taxon>Insecta</taxon>
        <taxon>Pterygota</taxon>
        <taxon>Neoptera</taxon>
        <taxon>Paraneoptera</taxon>
        <taxon>Hemiptera</taxon>
        <taxon>Heteroptera</taxon>
        <taxon>Panheteroptera</taxon>
        <taxon>Cimicomorpha</taxon>
        <taxon>Miridae</taxon>
        <taxon>Mirini</taxon>
        <taxon>Lygus</taxon>
    </lineage>
</organism>
<feature type="non-terminal residue" evidence="1">
    <location>
        <position position="1"/>
    </location>
</feature>
<name>A0A0A9WIX8_LYGHE</name>
<reference evidence="1" key="2">
    <citation type="submission" date="2014-07" db="EMBL/GenBank/DDBJ databases">
        <authorList>
            <person name="Hull J."/>
        </authorList>
    </citation>
    <scope>NUCLEOTIDE SEQUENCE</scope>
</reference>
<dbReference type="SUPFAM" id="SSF56219">
    <property type="entry name" value="DNase I-like"/>
    <property type="match status" value="1"/>
</dbReference>
<dbReference type="EMBL" id="GBHO01037141">
    <property type="protein sequence ID" value="JAG06463.1"/>
    <property type="molecule type" value="Transcribed_RNA"/>
</dbReference>
<accession>A0A0A9WIX8</accession>
<evidence type="ECO:0008006" key="2">
    <source>
        <dbReference type="Google" id="ProtNLM"/>
    </source>
</evidence>